<feature type="binding site" evidence="7">
    <location>
        <position position="132"/>
    </location>
    <ligand>
        <name>[2Fe-2S] cluster</name>
        <dbReference type="ChEBI" id="CHEBI:190135"/>
    </ligand>
</feature>
<dbReference type="Gene3D" id="3.40.30.10">
    <property type="entry name" value="Glutaredoxin"/>
    <property type="match status" value="1"/>
</dbReference>
<dbReference type="InterPro" id="IPR028431">
    <property type="entry name" value="NADP_DH_HndA-like"/>
</dbReference>
<comment type="caution">
    <text evidence="8">The sequence shown here is derived from an EMBL/GenBank/DDBJ whole genome shotgun (WGS) entry which is preliminary data.</text>
</comment>
<keyword evidence="5 7" id="KW-0411">Iron-sulfur</keyword>
<dbReference type="SUPFAM" id="SSF52833">
    <property type="entry name" value="Thioredoxin-like"/>
    <property type="match status" value="1"/>
</dbReference>
<dbReference type="NCBIfam" id="NF004638">
    <property type="entry name" value="PRK05988.1"/>
    <property type="match status" value="1"/>
</dbReference>
<dbReference type="GO" id="GO:0046872">
    <property type="term" value="F:metal ion binding"/>
    <property type="evidence" value="ECO:0007669"/>
    <property type="project" value="UniProtKB-KW"/>
</dbReference>
<dbReference type="CDD" id="cd03081">
    <property type="entry name" value="TRX_Fd_NuoE_FDH_gamma"/>
    <property type="match status" value="1"/>
</dbReference>
<keyword evidence="4 7" id="KW-0408">Iron</keyword>
<dbReference type="PROSITE" id="PS01099">
    <property type="entry name" value="COMPLEX1_24K"/>
    <property type="match status" value="1"/>
</dbReference>
<protein>
    <submittedName>
        <fullName evidence="8">Formate dehydrogenase subunit gamma</fullName>
    </submittedName>
</protein>
<feature type="binding site" evidence="7">
    <location>
        <position position="96"/>
    </location>
    <ligand>
        <name>[2Fe-2S] cluster</name>
        <dbReference type="ChEBI" id="CHEBI:190135"/>
    </ligand>
</feature>
<dbReference type="AlphaFoldDB" id="A0AAW9DTE1"/>
<sequence length="165" mass="17443">MSGLKTMVATAATPAWNEAEAAAIIASHRHREGPLLPILHAIQAAFGCVPPEAEPLIANALNLSRAEIHGVVTFYHDFRRKPAGRHVLKLCRAEACQSMGGEANAARLLATIGLDWGGTTPDGRLTIEPVYCLGLCANAPAALFDDMPVGRADAARLETLVREAA</sequence>
<name>A0AAW9DTE1_ACIAO</name>
<dbReference type="PANTHER" id="PTHR43342:SF1">
    <property type="entry name" value="BIFURCATING [FEFE] HYDROGENASE GAMMA SUBUNIT"/>
    <property type="match status" value="1"/>
</dbReference>
<dbReference type="PIRSF" id="PIRSF000216">
    <property type="entry name" value="NADH_DH_24kDa"/>
    <property type="match status" value="1"/>
</dbReference>
<evidence type="ECO:0000256" key="5">
    <source>
        <dbReference type="ARBA" id="ARBA00023014"/>
    </source>
</evidence>
<keyword evidence="9" id="KW-1185">Reference proteome</keyword>
<evidence type="ECO:0000256" key="1">
    <source>
        <dbReference type="ARBA" id="ARBA00010643"/>
    </source>
</evidence>
<dbReference type="PANTHER" id="PTHR43342">
    <property type="entry name" value="NADH-QUINONE OXIDOREDUCTASE, E SUBUNIT"/>
    <property type="match status" value="1"/>
</dbReference>
<dbReference type="GO" id="GO:0016491">
    <property type="term" value="F:oxidoreductase activity"/>
    <property type="evidence" value="ECO:0007669"/>
    <property type="project" value="InterPro"/>
</dbReference>
<evidence type="ECO:0000256" key="2">
    <source>
        <dbReference type="ARBA" id="ARBA00022714"/>
    </source>
</evidence>
<evidence type="ECO:0000256" key="3">
    <source>
        <dbReference type="ARBA" id="ARBA00022723"/>
    </source>
</evidence>
<accession>A0AAW9DTE1</accession>
<gene>
    <name evidence="8" type="ORF">SIL87_11690</name>
</gene>
<dbReference type="EMBL" id="JAWXYB010000018">
    <property type="protein sequence ID" value="MDX5931430.1"/>
    <property type="molecule type" value="Genomic_DNA"/>
</dbReference>
<comment type="similarity">
    <text evidence="1">Belongs to the complex I 24 kDa subunit family.</text>
</comment>
<organism evidence="8 9">
    <name type="scientific">Acidiphilium acidophilum</name>
    <name type="common">Thiobacillus acidophilus</name>
    <dbReference type="NCBI Taxonomy" id="76588"/>
    <lineage>
        <taxon>Bacteria</taxon>
        <taxon>Pseudomonadati</taxon>
        <taxon>Pseudomonadota</taxon>
        <taxon>Alphaproteobacteria</taxon>
        <taxon>Acetobacterales</taxon>
        <taxon>Acidocellaceae</taxon>
        <taxon>Acidiphilium</taxon>
    </lineage>
</organism>
<dbReference type="InterPro" id="IPR041921">
    <property type="entry name" value="NuoE_N"/>
</dbReference>
<proteinExistence type="inferred from homology"/>
<dbReference type="Gene3D" id="1.10.10.1590">
    <property type="entry name" value="NADH-quinone oxidoreductase subunit E"/>
    <property type="match status" value="1"/>
</dbReference>
<evidence type="ECO:0000313" key="9">
    <source>
        <dbReference type="Proteomes" id="UP001279553"/>
    </source>
</evidence>
<dbReference type="RefSeq" id="WP_319614344.1">
    <property type="nucleotide sequence ID" value="NZ_JAWXYB010000018.1"/>
</dbReference>
<evidence type="ECO:0000313" key="8">
    <source>
        <dbReference type="EMBL" id="MDX5931430.1"/>
    </source>
</evidence>
<keyword evidence="2 7" id="KW-0001">2Fe-2S</keyword>
<dbReference type="InterPro" id="IPR002023">
    <property type="entry name" value="NuoE-like"/>
</dbReference>
<comment type="cofactor">
    <cofactor evidence="7">
        <name>[2Fe-2S] cluster</name>
        <dbReference type="ChEBI" id="CHEBI:190135"/>
    </cofactor>
    <text evidence="7">Binds 1 [2Fe-2S] cluster.</text>
</comment>
<comment type="cofactor">
    <cofactor evidence="6">
        <name>[2Fe-2S] cluster</name>
        <dbReference type="ChEBI" id="CHEBI:190135"/>
    </cofactor>
</comment>
<feature type="binding site" evidence="7">
    <location>
        <position position="91"/>
    </location>
    <ligand>
        <name>[2Fe-2S] cluster</name>
        <dbReference type="ChEBI" id="CHEBI:190135"/>
    </ligand>
</feature>
<keyword evidence="3 7" id="KW-0479">Metal-binding</keyword>
<evidence type="ECO:0000256" key="6">
    <source>
        <dbReference type="ARBA" id="ARBA00034078"/>
    </source>
</evidence>
<dbReference type="Proteomes" id="UP001279553">
    <property type="component" value="Unassembled WGS sequence"/>
</dbReference>
<evidence type="ECO:0000256" key="7">
    <source>
        <dbReference type="PIRSR" id="PIRSR000216-1"/>
    </source>
</evidence>
<feature type="binding site" evidence="7">
    <location>
        <position position="136"/>
    </location>
    <ligand>
        <name>[2Fe-2S] cluster</name>
        <dbReference type="ChEBI" id="CHEBI:190135"/>
    </ligand>
</feature>
<reference evidence="8 9" key="1">
    <citation type="submission" date="2023-11" db="EMBL/GenBank/DDBJ databases">
        <title>MicrobeMod: A computational toolkit for identifying prokaryotic methylation and restriction-modification with nanopore sequencing.</title>
        <authorList>
            <person name="Crits-Christoph A."/>
            <person name="Kang S.C."/>
            <person name="Lee H."/>
            <person name="Ostrov N."/>
        </authorList>
    </citation>
    <scope>NUCLEOTIDE SEQUENCE [LARGE SCALE GENOMIC DNA]</scope>
    <source>
        <strain evidence="8 9">DSMZ 700</strain>
    </source>
</reference>
<dbReference type="InterPro" id="IPR036249">
    <property type="entry name" value="Thioredoxin-like_sf"/>
</dbReference>
<dbReference type="Pfam" id="PF01257">
    <property type="entry name" value="2Fe-2S_thioredx"/>
    <property type="match status" value="1"/>
</dbReference>
<evidence type="ECO:0000256" key="4">
    <source>
        <dbReference type="ARBA" id="ARBA00023004"/>
    </source>
</evidence>
<dbReference type="GO" id="GO:0051537">
    <property type="term" value="F:2 iron, 2 sulfur cluster binding"/>
    <property type="evidence" value="ECO:0007669"/>
    <property type="project" value="UniProtKB-KW"/>
</dbReference>